<evidence type="ECO:0000313" key="4">
    <source>
        <dbReference type="Proteomes" id="UP001148786"/>
    </source>
</evidence>
<dbReference type="PANTHER" id="PTHR33099:SF14">
    <property type="entry name" value="PROLYL 4-HYDROXYLASE ALPHA SUBUNIT FE(2+) 2OG DIOXYGENASE DOMAIN-CONTAINING PROTEIN"/>
    <property type="match status" value="1"/>
</dbReference>
<keyword evidence="4" id="KW-1185">Reference proteome</keyword>
<evidence type="ECO:0000256" key="1">
    <source>
        <dbReference type="RuleBase" id="RU003682"/>
    </source>
</evidence>
<keyword evidence="1" id="KW-0560">Oxidoreductase</keyword>
<dbReference type="GO" id="GO:0016491">
    <property type="term" value="F:oxidoreductase activity"/>
    <property type="evidence" value="ECO:0007669"/>
    <property type="project" value="UniProtKB-KW"/>
</dbReference>
<organism evidence="3 4">
    <name type="scientific">Agrocybe chaxingu</name>
    <dbReference type="NCBI Taxonomy" id="84603"/>
    <lineage>
        <taxon>Eukaryota</taxon>
        <taxon>Fungi</taxon>
        <taxon>Dikarya</taxon>
        <taxon>Basidiomycota</taxon>
        <taxon>Agaricomycotina</taxon>
        <taxon>Agaricomycetes</taxon>
        <taxon>Agaricomycetidae</taxon>
        <taxon>Agaricales</taxon>
        <taxon>Agaricineae</taxon>
        <taxon>Strophariaceae</taxon>
        <taxon>Agrocybe</taxon>
    </lineage>
</organism>
<comment type="caution">
    <text evidence="3">The sequence shown here is derived from an EMBL/GenBank/DDBJ whole genome shotgun (WGS) entry which is preliminary data.</text>
</comment>
<dbReference type="InterPro" id="IPR044862">
    <property type="entry name" value="Pro_4_hyd_alph_FE2OG_OXY"/>
</dbReference>
<dbReference type="EMBL" id="JANKHO010000870">
    <property type="protein sequence ID" value="KAJ3505545.1"/>
    <property type="molecule type" value="Genomic_DNA"/>
</dbReference>
<dbReference type="OrthoDB" id="27483at2759"/>
<sequence length="458" mass="51150">MSTQESNPGVEALYVALQERFQETKRKPLYIGTVPLEPNASKLFFSKEGVSNAGVVDFSQPTEDQLKALAASCQPATFGLGQQDVLDESYRKAGKMDAGNFAAQFTPFSSGITDRVGEFLLEAPSTPQSLRFELYKLNIYGPGSFFKAHVDTPRSDKMIASLVIVFPTVHDGGSLLLRHEEQEWAFDSPKLVYEDDKPRVAFAAFYSDIEHEVALVNSGYRVTLTYNIYSEPAASPLTTISFGLDRDAPLRETLSALLQHPDFLPDGGYIGFGLSHKYPVNPSLQLSKLSGNLKGTDADIYRVCRSLSLDTALQVLYCRRKQQTEAYTLINRFVEYRAGYGNIDTDRSCITVSLSRMSKGRLVVHQEGAESTEEEEWRQQEWQEEARSKYIPQLMVWVGRSLLDRRNALKTAYVAQGNEASLAYVYGQLCLAVHVVPFKERVPKVQVETPETEPCGDS</sequence>
<evidence type="ECO:0000313" key="3">
    <source>
        <dbReference type="EMBL" id="KAJ3505545.1"/>
    </source>
</evidence>
<evidence type="ECO:0000259" key="2">
    <source>
        <dbReference type="PROSITE" id="PS51471"/>
    </source>
</evidence>
<reference evidence="3" key="1">
    <citation type="submission" date="2022-07" db="EMBL/GenBank/DDBJ databases">
        <title>Genome Sequence of Agrocybe chaxingu.</title>
        <authorList>
            <person name="Buettner E."/>
        </authorList>
    </citation>
    <scope>NUCLEOTIDE SEQUENCE</scope>
    <source>
        <strain evidence="3">MP-N11</strain>
    </source>
</reference>
<dbReference type="GO" id="GO:0046872">
    <property type="term" value="F:metal ion binding"/>
    <property type="evidence" value="ECO:0007669"/>
    <property type="project" value="UniProtKB-KW"/>
</dbReference>
<comment type="similarity">
    <text evidence="1">Belongs to the iron/ascorbate-dependent oxidoreductase family.</text>
</comment>
<dbReference type="Proteomes" id="UP001148786">
    <property type="component" value="Unassembled WGS sequence"/>
</dbReference>
<dbReference type="Gene3D" id="2.60.120.620">
    <property type="entry name" value="q2cbj1_9rhob like domain"/>
    <property type="match status" value="1"/>
</dbReference>
<dbReference type="AlphaFoldDB" id="A0A9W8K3S1"/>
<name>A0A9W8K3S1_9AGAR</name>
<keyword evidence="1" id="KW-0408">Iron</keyword>
<dbReference type="InterPro" id="IPR005123">
    <property type="entry name" value="Oxoglu/Fe-dep_dioxygenase_dom"/>
</dbReference>
<gene>
    <name evidence="3" type="ORF">NLJ89_g7360</name>
</gene>
<feature type="domain" description="Fe2OG dioxygenase" evidence="2">
    <location>
        <begin position="126"/>
        <end position="230"/>
    </location>
</feature>
<protein>
    <recommendedName>
        <fullName evidence="2">Fe2OG dioxygenase domain-containing protein</fullName>
    </recommendedName>
</protein>
<keyword evidence="1" id="KW-0479">Metal-binding</keyword>
<dbReference type="Pfam" id="PF13640">
    <property type="entry name" value="2OG-FeII_Oxy_3"/>
    <property type="match status" value="1"/>
</dbReference>
<accession>A0A9W8K3S1</accession>
<proteinExistence type="inferred from homology"/>
<dbReference type="PANTHER" id="PTHR33099">
    <property type="entry name" value="FE2OG DIOXYGENASE DOMAIN-CONTAINING PROTEIN"/>
    <property type="match status" value="1"/>
</dbReference>
<dbReference type="PROSITE" id="PS51471">
    <property type="entry name" value="FE2OG_OXY"/>
    <property type="match status" value="1"/>
</dbReference>